<proteinExistence type="predicted"/>
<name>A0A5N6REW7_9ROSI</name>
<feature type="compositionally biased region" description="Basic and acidic residues" evidence="1">
    <location>
        <begin position="24"/>
        <end position="36"/>
    </location>
</feature>
<feature type="region of interest" description="Disordered" evidence="1">
    <location>
        <begin position="115"/>
        <end position="140"/>
    </location>
</feature>
<keyword evidence="3" id="KW-1185">Reference proteome</keyword>
<evidence type="ECO:0000313" key="3">
    <source>
        <dbReference type="Proteomes" id="UP000327013"/>
    </source>
</evidence>
<dbReference type="Proteomes" id="UP000327013">
    <property type="component" value="Chromosome 6"/>
</dbReference>
<dbReference type="AlphaFoldDB" id="A0A5N6REW7"/>
<feature type="region of interest" description="Disordered" evidence="1">
    <location>
        <begin position="1"/>
        <end position="39"/>
    </location>
</feature>
<evidence type="ECO:0000313" key="2">
    <source>
        <dbReference type="EMBL" id="KAE8076437.1"/>
    </source>
</evidence>
<feature type="compositionally biased region" description="Basic and acidic residues" evidence="1">
    <location>
        <begin position="70"/>
        <end position="89"/>
    </location>
</feature>
<protein>
    <submittedName>
        <fullName evidence="2">Uncharacterized protein</fullName>
    </submittedName>
</protein>
<organism evidence="2 3">
    <name type="scientific">Carpinus fangiana</name>
    <dbReference type="NCBI Taxonomy" id="176857"/>
    <lineage>
        <taxon>Eukaryota</taxon>
        <taxon>Viridiplantae</taxon>
        <taxon>Streptophyta</taxon>
        <taxon>Embryophyta</taxon>
        <taxon>Tracheophyta</taxon>
        <taxon>Spermatophyta</taxon>
        <taxon>Magnoliopsida</taxon>
        <taxon>eudicotyledons</taxon>
        <taxon>Gunneridae</taxon>
        <taxon>Pentapetalae</taxon>
        <taxon>rosids</taxon>
        <taxon>fabids</taxon>
        <taxon>Fagales</taxon>
        <taxon>Betulaceae</taxon>
        <taxon>Carpinus</taxon>
    </lineage>
</organism>
<reference evidence="2 3" key="1">
    <citation type="submission" date="2019-06" db="EMBL/GenBank/DDBJ databases">
        <title>A chromosomal-level reference genome of Carpinus fangiana (Coryloideae, Betulaceae).</title>
        <authorList>
            <person name="Yang X."/>
            <person name="Wang Z."/>
            <person name="Zhang L."/>
            <person name="Hao G."/>
            <person name="Liu J."/>
            <person name="Yang Y."/>
        </authorList>
    </citation>
    <scope>NUCLEOTIDE SEQUENCE [LARGE SCALE GENOMIC DNA]</scope>
    <source>
        <strain evidence="2">Cfa_2016G</strain>
        <tissue evidence="2">Leaf</tissue>
    </source>
</reference>
<accession>A0A5N6REW7</accession>
<feature type="compositionally biased region" description="Basic and acidic residues" evidence="1">
    <location>
        <begin position="122"/>
        <end position="140"/>
    </location>
</feature>
<feature type="compositionally biased region" description="Polar residues" evidence="1">
    <location>
        <begin position="1"/>
        <end position="10"/>
    </location>
</feature>
<feature type="region of interest" description="Disordered" evidence="1">
    <location>
        <begin position="70"/>
        <end position="98"/>
    </location>
</feature>
<sequence length="140" mass="15391">MGCGDSNSHSHMGFELKTLTQGPKNEKSKIRDRVRDIPAVQPLWRQKGAAAGDGKEAWLTATARGGVELLRESRDREREPRVRVRESPARLRGSSDLTATRVGDWEWRHDGGTLAGSGLHGRLGDSSHARVSDSHARVCD</sequence>
<evidence type="ECO:0000256" key="1">
    <source>
        <dbReference type="SAM" id="MobiDB-lite"/>
    </source>
</evidence>
<gene>
    <name evidence="2" type="ORF">FH972_015089</name>
</gene>
<dbReference type="EMBL" id="CM017326">
    <property type="protein sequence ID" value="KAE8076437.1"/>
    <property type="molecule type" value="Genomic_DNA"/>
</dbReference>